<dbReference type="SMART" id="SM00211">
    <property type="entry name" value="TY"/>
    <property type="match status" value="1"/>
</dbReference>
<keyword evidence="8" id="KW-1185">Reference proteome</keyword>
<dbReference type="Proteomes" id="UP000472270">
    <property type="component" value="Unassembled WGS sequence"/>
</dbReference>
<feature type="disulfide bond" evidence="5">
    <location>
        <begin position="22"/>
        <end position="29"/>
    </location>
</feature>
<dbReference type="GO" id="GO:0007160">
    <property type="term" value="P:cell-matrix adhesion"/>
    <property type="evidence" value="ECO:0007669"/>
    <property type="project" value="TreeGrafter"/>
</dbReference>
<dbReference type="PANTHER" id="PTHR12352:SF3">
    <property type="entry name" value="NIDOGEN-2"/>
    <property type="match status" value="1"/>
</dbReference>
<reference evidence="7" key="1">
    <citation type="submission" date="2025-08" db="UniProtKB">
        <authorList>
            <consortium name="Ensembl"/>
        </authorList>
    </citation>
    <scope>IDENTIFICATION</scope>
</reference>
<evidence type="ECO:0000256" key="5">
    <source>
        <dbReference type="PROSITE-ProRule" id="PRU00500"/>
    </source>
</evidence>
<evidence type="ECO:0000313" key="7">
    <source>
        <dbReference type="Ensembl" id="ENSSRHP00000003953.1"/>
    </source>
</evidence>
<sequence>QPGSHHYLPQCDSAGEFNPVQCYGDSSYCWCVDQNGQEVPGTRSHDAVKPACECRLR</sequence>
<dbReference type="PANTHER" id="PTHR12352">
    <property type="entry name" value="SECRETED MODULAR CALCIUM-BINDING PROTEIN"/>
    <property type="match status" value="1"/>
</dbReference>
<evidence type="ECO:0000256" key="1">
    <source>
        <dbReference type="ARBA" id="ARBA00004613"/>
    </source>
</evidence>
<evidence type="ECO:0000313" key="8">
    <source>
        <dbReference type="Proteomes" id="UP000472270"/>
    </source>
</evidence>
<dbReference type="Pfam" id="PF00086">
    <property type="entry name" value="Thyroglobulin_1"/>
    <property type="match status" value="1"/>
</dbReference>
<dbReference type="Gene3D" id="4.10.800.10">
    <property type="entry name" value="Thyroglobulin type-1"/>
    <property type="match status" value="1"/>
</dbReference>
<protein>
    <recommendedName>
        <fullName evidence="6">Thyroglobulin type-1 domain-containing protein</fullName>
    </recommendedName>
</protein>
<comment type="caution">
    <text evidence="5">Lacks conserved residue(s) required for the propagation of feature annotation.</text>
</comment>
<dbReference type="PROSITE" id="PS51162">
    <property type="entry name" value="THYROGLOBULIN_1_2"/>
    <property type="match status" value="1"/>
</dbReference>
<evidence type="ECO:0000256" key="3">
    <source>
        <dbReference type="ARBA" id="ARBA00022737"/>
    </source>
</evidence>
<evidence type="ECO:0000259" key="6">
    <source>
        <dbReference type="PROSITE" id="PS51162"/>
    </source>
</evidence>
<dbReference type="InterPro" id="IPR036857">
    <property type="entry name" value="Thyroglobulin_1_sf"/>
</dbReference>
<organism evidence="7 8">
    <name type="scientific">Sinocyclocheilus rhinocerous</name>
    <dbReference type="NCBI Taxonomy" id="307959"/>
    <lineage>
        <taxon>Eukaryota</taxon>
        <taxon>Metazoa</taxon>
        <taxon>Chordata</taxon>
        <taxon>Craniata</taxon>
        <taxon>Vertebrata</taxon>
        <taxon>Euteleostomi</taxon>
        <taxon>Actinopterygii</taxon>
        <taxon>Neopterygii</taxon>
        <taxon>Teleostei</taxon>
        <taxon>Ostariophysi</taxon>
        <taxon>Cypriniformes</taxon>
        <taxon>Cyprinidae</taxon>
        <taxon>Cyprininae</taxon>
        <taxon>Sinocyclocheilus</taxon>
    </lineage>
</organism>
<dbReference type="CDD" id="cd00191">
    <property type="entry name" value="TY"/>
    <property type="match status" value="1"/>
</dbReference>
<dbReference type="InterPro" id="IPR000716">
    <property type="entry name" value="Thyroglobulin_1"/>
</dbReference>
<dbReference type="PROSITE" id="PS00484">
    <property type="entry name" value="THYROGLOBULIN_1_1"/>
    <property type="match status" value="1"/>
</dbReference>
<dbReference type="Ensembl" id="ENSSRHT00000004101.1">
    <property type="protein sequence ID" value="ENSSRHP00000003953.1"/>
    <property type="gene ID" value="ENSSRHG00000002695.1"/>
</dbReference>
<accession>A0A673FSC8</accession>
<name>A0A673FSC8_9TELE</name>
<dbReference type="SUPFAM" id="SSF57610">
    <property type="entry name" value="Thyroglobulin type-1 domain"/>
    <property type="match status" value="1"/>
</dbReference>
<feature type="domain" description="Thyroglobulin type-1" evidence="6">
    <location>
        <begin position="1"/>
        <end position="52"/>
    </location>
</feature>
<evidence type="ECO:0000256" key="2">
    <source>
        <dbReference type="ARBA" id="ARBA00022525"/>
    </source>
</evidence>
<dbReference type="AlphaFoldDB" id="A0A673FSC8"/>
<keyword evidence="4 5" id="KW-1015">Disulfide bond</keyword>
<dbReference type="GO" id="GO:0005604">
    <property type="term" value="C:basement membrane"/>
    <property type="evidence" value="ECO:0007669"/>
    <property type="project" value="TreeGrafter"/>
</dbReference>
<comment type="subcellular location">
    <subcellularLocation>
        <location evidence="1">Secreted</location>
    </subcellularLocation>
</comment>
<dbReference type="InterPro" id="IPR051950">
    <property type="entry name" value="Dev_reg/Prot_inhib"/>
</dbReference>
<reference evidence="7" key="2">
    <citation type="submission" date="2025-09" db="UniProtKB">
        <authorList>
            <consortium name="Ensembl"/>
        </authorList>
    </citation>
    <scope>IDENTIFICATION</scope>
</reference>
<proteinExistence type="predicted"/>
<keyword evidence="2" id="KW-0964">Secreted</keyword>
<keyword evidence="3" id="KW-0677">Repeat</keyword>
<evidence type="ECO:0000256" key="4">
    <source>
        <dbReference type="ARBA" id="ARBA00023157"/>
    </source>
</evidence>
<dbReference type="GO" id="GO:0005615">
    <property type="term" value="C:extracellular space"/>
    <property type="evidence" value="ECO:0007669"/>
    <property type="project" value="TreeGrafter"/>
</dbReference>